<feature type="region of interest" description="Disordered" evidence="1">
    <location>
        <begin position="263"/>
        <end position="293"/>
    </location>
</feature>
<comment type="caution">
    <text evidence="2">The sequence shown here is derived from an EMBL/GenBank/DDBJ whole genome shotgun (WGS) entry which is preliminary data.</text>
</comment>
<proteinExistence type="predicted"/>
<dbReference type="EMBL" id="JAQIZZ010000007">
    <property type="protein sequence ID" value="KAJ5533702.1"/>
    <property type="molecule type" value="Genomic_DNA"/>
</dbReference>
<protein>
    <submittedName>
        <fullName evidence="2">Uncharacterized protein</fullName>
    </submittedName>
</protein>
<dbReference type="AlphaFoldDB" id="A0AAD6GD04"/>
<name>A0AAD6GD04_9EURO</name>
<keyword evidence="3" id="KW-1185">Reference proteome</keyword>
<dbReference type="Proteomes" id="UP001220324">
    <property type="component" value="Unassembled WGS sequence"/>
</dbReference>
<evidence type="ECO:0000313" key="3">
    <source>
        <dbReference type="Proteomes" id="UP001220324"/>
    </source>
</evidence>
<reference evidence="2 3" key="1">
    <citation type="journal article" date="2023" name="IMA Fungus">
        <title>Comparative genomic study of the Penicillium genus elucidates a diverse pangenome and 15 lateral gene transfer events.</title>
        <authorList>
            <person name="Petersen C."/>
            <person name="Sorensen T."/>
            <person name="Nielsen M.R."/>
            <person name="Sondergaard T.E."/>
            <person name="Sorensen J.L."/>
            <person name="Fitzpatrick D.A."/>
            <person name="Frisvad J.C."/>
            <person name="Nielsen K.L."/>
        </authorList>
    </citation>
    <scope>NUCLEOTIDE SEQUENCE [LARGE SCALE GENOMIC DNA]</scope>
    <source>
        <strain evidence="2 3">IBT 35679</strain>
    </source>
</reference>
<accession>A0AAD6GD04</accession>
<organism evidence="2 3">
    <name type="scientific">Penicillium frequentans</name>
    <dbReference type="NCBI Taxonomy" id="3151616"/>
    <lineage>
        <taxon>Eukaryota</taxon>
        <taxon>Fungi</taxon>
        <taxon>Dikarya</taxon>
        <taxon>Ascomycota</taxon>
        <taxon>Pezizomycotina</taxon>
        <taxon>Eurotiomycetes</taxon>
        <taxon>Eurotiomycetidae</taxon>
        <taxon>Eurotiales</taxon>
        <taxon>Aspergillaceae</taxon>
        <taxon>Penicillium</taxon>
    </lineage>
</organism>
<sequence length="293" mass="33449">MVVTQSAATDLWYGEFESRGSQRQYWIENAPSKSEKKCPIEPSTFQVEDLDDGFEDPWGDAQYFPAESRSVTEEVMGIKAPPTETWKRFERLKVDPAAKPVRDSKLWHLHCWEGNIAPGIIFIENTFRRPGAGPEAGPQASQMAQAAYQSAFPIDTLKHIIFCDVIHKETKRFVKRQLYDDCLYEETGIEWPSDQLVAWEYNTPEYKGILGTKIGAVASWILLGAFKRGTRRISQICTVAHYGRCMLMRFDIETMESAVPANGVHRMPVSEKTDNKRKREGNEDLKSAKHQKI</sequence>
<evidence type="ECO:0000256" key="1">
    <source>
        <dbReference type="SAM" id="MobiDB-lite"/>
    </source>
</evidence>
<gene>
    <name evidence="2" type="ORF">N7494_010254</name>
</gene>
<evidence type="ECO:0000313" key="2">
    <source>
        <dbReference type="EMBL" id="KAJ5533702.1"/>
    </source>
</evidence>